<dbReference type="Proteomes" id="UP000199513">
    <property type="component" value="Unassembled WGS sequence"/>
</dbReference>
<sequence length="285" mass="32960">IPNFCYLFKLYNSTTYLRYKKLYILTSTIGILIILYLLFPSFLFAQEVGKGQWNFQIKAGGVLTTHKFTQLIVDLVPTPPNNLTGSQGGYIGSMLKDRHKYRVGVNFGLYAEYTPTYSKYFSLIGGISYRQRGFTAYPPSPVDSLMLSNLELKVTNNRLDYLSLDLGFKLKTRKSIYWIAGVRYDYLINKKTSRNFDFYMNYFEGKEFSPFFIQGFNLNLFPQKYTTALELELNPGFKNLNYRPQNDSPILLPFSENKVINWAMSLNLVIGIKNEHRVVKKMAIG</sequence>
<evidence type="ECO:0000313" key="4">
    <source>
        <dbReference type="Proteomes" id="UP000199513"/>
    </source>
</evidence>
<accession>A0A1I2JM68</accession>
<keyword evidence="1" id="KW-0812">Transmembrane</keyword>
<dbReference type="InterPro" id="IPR025665">
    <property type="entry name" value="Beta-barrel_OMP_2"/>
</dbReference>
<evidence type="ECO:0000256" key="1">
    <source>
        <dbReference type="SAM" id="Phobius"/>
    </source>
</evidence>
<evidence type="ECO:0000313" key="3">
    <source>
        <dbReference type="EMBL" id="SFF53886.1"/>
    </source>
</evidence>
<feature type="transmembrane region" description="Helical" evidence="1">
    <location>
        <begin position="22"/>
        <end position="45"/>
    </location>
</feature>
<evidence type="ECO:0000259" key="2">
    <source>
        <dbReference type="Pfam" id="PF13568"/>
    </source>
</evidence>
<proteinExistence type="predicted"/>
<feature type="domain" description="Outer membrane protein beta-barrel" evidence="2">
    <location>
        <begin position="51"/>
        <end position="219"/>
    </location>
</feature>
<dbReference type="EMBL" id="FONY01000051">
    <property type="protein sequence ID" value="SFF53886.1"/>
    <property type="molecule type" value="Genomic_DNA"/>
</dbReference>
<reference evidence="3 4" key="1">
    <citation type="submission" date="2016-10" db="EMBL/GenBank/DDBJ databases">
        <authorList>
            <person name="de Groot N.N."/>
        </authorList>
    </citation>
    <scope>NUCLEOTIDE SEQUENCE [LARGE SCALE GENOMIC DNA]</scope>
    <source>
        <strain>GEY</strain>
        <strain evidence="4">DSM 9560</strain>
    </source>
</reference>
<name>A0A1I2JM68_9BACT</name>
<feature type="non-terminal residue" evidence="3">
    <location>
        <position position="1"/>
    </location>
</feature>
<keyword evidence="1" id="KW-1133">Transmembrane helix</keyword>
<organism evidence="3 4">
    <name type="scientific">Thermoflexibacter ruber</name>
    <dbReference type="NCBI Taxonomy" id="1003"/>
    <lineage>
        <taxon>Bacteria</taxon>
        <taxon>Pseudomonadati</taxon>
        <taxon>Bacteroidota</taxon>
        <taxon>Cytophagia</taxon>
        <taxon>Cytophagales</taxon>
        <taxon>Thermoflexibacteraceae</taxon>
        <taxon>Thermoflexibacter</taxon>
    </lineage>
</organism>
<gene>
    <name evidence="3" type="ORF">SAMN04488541_105124</name>
</gene>
<dbReference type="Pfam" id="PF13568">
    <property type="entry name" value="OMP_b-brl_2"/>
    <property type="match status" value="1"/>
</dbReference>
<protein>
    <recommendedName>
        <fullName evidence="2">Outer membrane protein beta-barrel domain-containing protein</fullName>
    </recommendedName>
</protein>
<dbReference type="AlphaFoldDB" id="A0A1I2JM68"/>
<keyword evidence="4" id="KW-1185">Reference proteome</keyword>
<keyword evidence="1" id="KW-0472">Membrane</keyword>